<evidence type="ECO:0000256" key="1">
    <source>
        <dbReference type="SAM" id="Phobius"/>
    </source>
</evidence>
<sequence>MIEFLKDISVSFLLASPLFILFLRVRNLKEFAQKDSLSSFCFILGFLNFFIVKTTIQMGDVFEFILYIQLLLILPMGLGANYYISRLVKGERLKYGMKKSQMLIISCLLLPSIIISIVGVSYTNQQVLLRHEEFVDSFIESVDPLKFIIENTDNPSTMLDVLDKIDNIKVAETKVSMTLGGKRKVLVKQEDMEIEFTYFRQQELWKLDGVYRISYQNVR</sequence>
<accession>A0A7G9W674</accession>
<feature type="transmembrane region" description="Helical" evidence="1">
    <location>
        <begin position="37"/>
        <end position="58"/>
    </location>
</feature>
<dbReference type="Proteomes" id="UP000516160">
    <property type="component" value="Chromosome"/>
</dbReference>
<keyword evidence="1" id="KW-0472">Membrane</keyword>
<feature type="transmembrane region" description="Helical" evidence="1">
    <location>
        <begin position="103"/>
        <end position="122"/>
    </location>
</feature>
<evidence type="ECO:0000313" key="3">
    <source>
        <dbReference type="Proteomes" id="UP000516160"/>
    </source>
</evidence>
<evidence type="ECO:0000313" key="2">
    <source>
        <dbReference type="EMBL" id="QNO14186.1"/>
    </source>
</evidence>
<dbReference type="RefSeq" id="WP_213167842.1">
    <property type="nucleotide sequence ID" value="NZ_CP058559.1"/>
</dbReference>
<dbReference type="EMBL" id="CP058559">
    <property type="protein sequence ID" value="QNO14186.1"/>
    <property type="molecule type" value="Genomic_DNA"/>
</dbReference>
<gene>
    <name evidence="2" type="ORF">HYG86_05070</name>
</gene>
<feature type="transmembrane region" description="Helical" evidence="1">
    <location>
        <begin position="6"/>
        <end position="25"/>
    </location>
</feature>
<protein>
    <submittedName>
        <fullName evidence="2">Uncharacterized protein</fullName>
    </submittedName>
</protein>
<keyword evidence="1" id="KW-0812">Transmembrane</keyword>
<dbReference type="AlphaFoldDB" id="A0A7G9W674"/>
<keyword evidence="3" id="KW-1185">Reference proteome</keyword>
<proteinExistence type="predicted"/>
<name>A0A7G9W674_ALKCA</name>
<organism evidence="2 3">
    <name type="scientific">Alkalicella caledoniensis</name>
    <dbReference type="NCBI Taxonomy" id="2731377"/>
    <lineage>
        <taxon>Bacteria</taxon>
        <taxon>Bacillati</taxon>
        <taxon>Bacillota</taxon>
        <taxon>Clostridia</taxon>
        <taxon>Eubacteriales</taxon>
        <taxon>Proteinivoracaceae</taxon>
        <taxon>Alkalicella</taxon>
    </lineage>
</organism>
<feature type="transmembrane region" description="Helical" evidence="1">
    <location>
        <begin position="64"/>
        <end position="83"/>
    </location>
</feature>
<reference evidence="2 3" key="1">
    <citation type="submission" date="2020-07" db="EMBL/GenBank/DDBJ databases">
        <title>Alkalicella. sp. LB2 genome.</title>
        <authorList>
            <person name="Postec A."/>
            <person name="Quemeneur M."/>
        </authorList>
    </citation>
    <scope>NUCLEOTIDE SEQUENCE [LARGE SCALE GENOMIC DNA]</scope>
    <source>
        <strain evidence="2 3">LB2</strain>
    </source>
</reference>
<keyword evidence="1" id="KW-1133">Transmembrane helix</keyword>
<dbReference type="KEGG" id="acae:HYG86_05070"/>